<proteinExistence type="predicted"/>
<evidence type="ECO:0000313" key="4">
    <source>
        <dbReference type="EMBL" id="KAA6340560.1"/>
    </source>
</evidence>
<feature type="transmembrane region" description="Helical" evidence="1">
    <location>
        <begin position="83"/>
        <end position="107"/>
    </location>
</feature>
<evidence type="ECO:0000256" key="1">
    <source>
        <dbReference type="SAM" id="Phobius"/>
    </source>
</evidence>
<feature type="domain" description="FecR protein" evidence="2">
    <location>
        <begin position="122"/>
        <end position="215"/>
    </location>
</feature>
<reference evidence="4" key="1">
    <citation type="submission" date="2019-03" db="EMBL/GenBank/DDBJ databases">
        <title>Single cell metagenomics reveals metabolic interactions within the superorganism composed of flagellate Streblomastix strix and complex community of Bacteroidetes bacteria on its surface.</title>
        <authorList>
            <person name="Treitli S.C."/>
            <person name="Kolisko M."/>
            <person name="Husnik F."/>
            <person name="Keeling P."/>
            <person name="Hampl V."/>
        </authorList>
    </citation>
    <scope>NUCLEOTIDE SEQUENCE</scope>
    <source>
        <strain evidence="4">STM</strain>
    </source>
</reference>
<dbReference type="InterPro" id="IPR032508">
    <property type="entry name" value="FecR_C"/>
</dbReference>
<comment type="caution">
    <text evidence="4">The sequence shown here is derived from an EMBL/GenBank/DDBJ whole genome shotgun (WGS) entry which is preliminary data.</text>
</comment>
<dbReference type="Pfam" id="PF04773">
    <property type="entry name" value="FecR"/>
    <property type="match status" value="1"/>
</dbReference>
<name>A0A5J4S5E4_9ZZZZ</name>
<dbReference type="Gene3D" id="3.55.50.30">
    <property type="match status" value="1"/>
</dbReference>
<dbReference type="AlphaFoldDB" id="A0A5J4S5E4"/>
<sequence length="336" mass="38633">MEPNVLQHVDDLIAACLTRGLSSEESNELNEWIHASEENKVYFLNMREIWFSAINASDICCFNKEQALKRFQLRVGIRKRKKFSWWSVAYVAAVVVLLFIVSYAAYWQGGKQLKSRFTDVVIEVPSGSKTKMILPDGTLVWLNAGSKITYSQGFGISERKVNLLGEGYFEVTKNEKLPFDVQTKELCVNVLGTKFNFRNYPDDEEATVNLLEGKILASNHVKKDKAIQLLPDQKVFLNKKSGAMRIAQVKAQNAVEWTNGFLFFDEVLLPDIVKELERSYNVIICIVDPSLNTFRFYGNFIRKEQNIEEVLELLTLTNKLKYSKNEKYILLRSINE</sequence>
<dbReference type="Pfam" id="PF16344">
    <property type="entry name" value="FecR_C"/>
    <property type="match status" value="1"/>
</dbReference>
<evidence type="ECO:0008006" key="5">
    <source>
        <dbReference type="Google" id="ProtNLM"/>
    </source>
</evidence>
<accession>A0A5J4S5E4</accession>
<dbReference type="GO" id="GO:0016989">
    <property type="term" value="F:sigma factor antagonist activity"/>
    <property type="evidence" value="ECO:0007669"/>
    <property type="project" value="TreeGrafter"/>
</dbReference>
<dbReference type="EMBL" id="SNRY01000451">
    <property type="protein sequence ID" value="KAA6340560.1"/>
    <property type="molecule type" value="Genomic_DNA"/>
</dbReference>
<keyword evidence="1" id="KW-0812">Transmembrane</keyword>
<feature type="domain" description="Protein FecR C-terminal" evidence="3">
    <location>
        <begin position="262"/>
        <end position="330"/>
    </location>
</feature>
<dbReference type="Gene3D" id="2.60.120.1440">
    <property type="match status" value="1"/>
</dbReference>
<dbReference type="PANTHER" id="PTHR30273:SF2">
    <property type="entry name" value="PROTEIN FECR"/>
    <property type="match status" value="1"/>
</dbReference>
<organism evidence="4">
    <name type="scientific">termite gut metagenome</name>
    <dbReference type="NCBI Taxonomy" id="433724"/>
    <lineage>
        <taxon>unclassified sequences</taxon>
        <taxon>metagenomes</taxon>
        <taxon>organismal metagenomes</taxon>
    </lineage>
</organism>
<keyword evidence="1" id="KW-0472">Membrane</keyword>
<evidence type="ECO:0000259" key="3">
    <source>
        <dbReference type="Pfam" id="PF16344"/>
    </source>
</evidence>
<gene>
    <name evidence="4" type="ORF">EZS27_011578</name>
</gene>
<keyword evidence="1" id="KW-1133">Transmembrane helix</keyword>
<dbReference type="InterPro" id="IPR006860">
    <property type="entry name" value="FecR"/>
</dbReference>
<evidence type="ECO:0000259" key="2">
    <source>
        <dbReference type="Pfam" id="PF04773"/>
    </source>
</evidence>
<dbReference type="FunFam" id="2.60.120.1440:FF:000001">
    <property type="entry name" value="Putative anti-sigma factor"/>
    <property type="match status" value="1"/>
</dbReference>
<dbReference type="InterPro" id="IPR012373">
    <property type="entry name" value="Ferrdict_sens_TM"/>
</dbReference>
<protein>
    <recommendedName>
        <fullName evidence="5">FecR family protein</fullName>
    </recommendedName>
</protein>
<dbReference type="PANTHER" id="PTHR30273">
    <property type="entry name" value="PERIPLASMIC SIGNAL SENSOR AND SIGMA FACTOR ACTIVATOR FECR-RELATED"/>
    <property type="match status" value="1"/>
</dbReference>
<dbReference type="PIRSF" id="PIRSF018266">
    <property type="entry name" value="FecR"/>
    <property type="match status" value="1"/>
</dbReference>